<name>A0A8H7VQH4_9FUNG</name>
<evidence type="ECO:0000313" key="3">
    <source>
        <dbReference type="EMBL" id="KAG2223299.1"/>
    </source>
</evidence>
<sequence length="256" mass="30040">MTGYNTTCHIFTAISRYNPTKPGLRLYCAKIKEFLQHKAIKKLLQEEFIKAYEELEVGREKKELEKQIANERTKIEMKAKVVGLKRVGEGLDEELVQTTNKKKSRQDVAEEEKGETPNEEKKKRNKRNPMKAMQKKQAVEKLAYSEEKIMKSGFSYLLDIVVTSENGQKRLFKDDEWERLETFFKENLSTDMRQSFINTRLKNIWSLVVKSNRSGGLTKTLTFKLQLLLHYFVVKLRCKITALWLWDKITLLIQPA</sequence>
<reference evidence="3 4" key="1">
    <citation type="submission" date="2020-12" db="EMBL/GenBank/DDBJ databases">
        <title>Metabolic potential, ecology and presence of endohyphal bacteria is reflected in genomic diversity of Mucoromycotina.</title>
        <authorList>
            <person name="Muszewska A."/>
            <person name="Okrasinska A."/>
            <person name="Steczkiewicz K."/>
            <person name="Drgas O."/>
            <person name="Orlowska M."/>
            <person name="Perlinska-Lenart U."/>
            <person name="Aleksandrzak-Piekarczyk T."/>
            <person name="Szatraj K."/>
            <person name="Zielenkiewicz U."/>
            <person name="Pilsyk S."/>
            <person name="Malc E."/>
            <person name="Mieczkowski P."/>
            <person name="Kruszewska J.S."/>
            <person name="Biernat P."/>
            <person name="Pawlowska J."/>
        </authorList>
    </citation>
    <scope>NUCLEOTIDE SEQUENCE [LARGE SCALE GENOMIC DNA]</scope>
    <source>
        <strain evidence="3 4">CBS 142.35</strain>
    </source>
</reference>
<keyword evidence="4" id="KW-1185">Reference proteome</keyword>
<feature type="region of interest" description="Disordered" evidence="2">
    <location>
        <begin position="96"/>
        <end position="136"/>
    </location>
</feature>
<gene>
    <name evidence="3" type="ORF">INT45_007025</name>
</gene>
<evidence type="ECO:0000313" key="4">
    <source>
        <dbReference type="Proteomes" id="UP000646827"/>
    </source>
</evidence>
<proteinExistence type="predicted"/>
<accession>A0A8H7VQH4</accession>
<feature type="coiled-coil region" evidence="1">
    <location>
        <begin position="52"/>
        <end position="81"/>
    </location>
</feature>
<comment type="caution">
    <text evidence="3">The sequence shown here is derived from an EMBL/GenBank/DDBJ whole genome shotgun (WGS) entry which is preliminary data.</text>
</comment>
<dbReference type="EMBL" id="JAEPRB010000064">
    <property type="protein sequence ID" value="KAG2223299.1"/>
    <property type="molecule type" value="Genomic_DNA"/>
</dbReference>
<evidence type="ECO:0000256" key="2">
    <source>
        <dbReference type="SAM" id="MobiDB-lite"/>
    </source>
</evidence>
<evidence type="ECO:0000256" key="1">
    <source>
        <dbReference type="SAM" id="Coils"/>
    </source>
</evidence>
<protein>
    <submittedName>
        <fullName evidence="3">Uncharacterized protein</fullName>
    </submittedName>
</protein>
<dbReference type="Proteomes" id="UP000646827">
    <property type="component" value="Unassembled WGS sequence"/>
</dbReference>
<dbReference type="OrthoDB" id="10644538at2759"/>
<keyword evidence="1" id="KW-0175">Coiled coil</keyword>
<dbReference type="AlphaFoldDB" id="A0A8H7VQH4"/>
<organism evidence="3 4">
    <name type="scientific">Circinella minor</name>
    <dbReference type="NCBI Taxonomy" id="1195481"/>
    <lineage>
        <taxon>Eukaryota</taxon>
        <taxon>Fungi</taxon>
        <taxon>Fungi incertae sedis</taxon>
        <taxon>Mucoromycota</taxon>
        <taxon>Mucoromycotina</taxon>
        <taxon>Mucoromycetes</taxon>
        <taxon>Mucorales</taxon>
        <taxon>Lichtheimiaceae</taxon>
        <taxon>Circinella</taxon>
    </lineage>
</organism>